<dbReference type="InterPro" id="IPR012337">
    <property type="entry name" value="RNaseH-like_sf"/>
</dbReference>
<keyword evidence="3" id="KW-1185">Reference proteome</keyword>
<dbReference type="OMA" id="FAFEMRI"/>
<dbReference type="CDD" id="cd06222">
    <property type="entry name" value="RNase_H_like"/>
    <property type="match status" value="1"/>
</dbReference>
<dbReference type="AlphaFoldDB" id="A0A9R1B2Y4"/>
<dbReference type="GO" id="GO:0003676">
    <property type="term" value="F:nucleic acid binding"/>
    <property type="evidence" value="ECO:0007669"/>
    <property type="project" value="InterPro"/>
</dbReference>
<dbReference type="SUPFAM" id="SSF53098">
    <property type="entry name" value="Ribonuclease H-like"/>
    <property type="match status" value="1"/>
</dbReference>
<dbReference type="EMBL" id="LT934121">
    <property type="protein sequence ID" value="VAI49470.1"/>
    <property type="molecule type" value="Genomic_DNA"/>
</dbReference>
<gene>
    <name evidence="2" type="ORF">TRITD_6Av1G190730</name>
</gene>
<dbReference type="Gramene" id="TRITD6Av1G190730.1">
    <property type="protein sequence ID" value="TRITD6Av1G190730.1"/>
    <property type="gene ID" value="TRITD6Av1G190730"/>
</dbReference>
<protein>
    <recommendedName>
        <fullName evidence="1">RNase H type-1 domain-containing protein</fullName>
    </recommendedName>
</protein>
<proteinExistence type="predicted"/>
<dbReference type="InterPro" id="IPR002156">
    <property type="entry name" value="RNaseH_domain"/>
</dbReference>
<dbReference type="Gene3D" id="3.30.420.10">
    <property type="entry name" value="Ribonuclease H-like superfamily/Ribonuclease H"/>
    <property type="match status" value="1"/>
</dbReference>
<dbReference type="Pfam" id="PF13456">
    <property type="entry name" value="RVT_3"/>
    <property type="match status" value="1"/>
</dbReference>
<feature type="domain" description="RNase H type-1" evidence="1">
    <location>
        <begin position="1"/>
        <end position="106"/>
    </location>
</feature>
<accession>A0A9R1B2Y4</accession>
<organism evidence="2 3">
    <name type="scientific">Triticum turgidum subsp. durum</name>
    <name type="common">Durum wheat</name>
    <name type="synonym">Triticum durum</name>
    <dbReference type="NCBI Taxonomy" id="4567"/>
    <lineage>
        <taxon>Eukaryota</taxon>
        <taxon>Viridiplantae</taxon>
        <taxon>Streptophyta</taxon>
        <taxon>Embryophyta</taxon>
        <taxon>Tracheophyta</taxon>
        <taxon>Spermatophyta</taxon>
        <taxon>Magnoliopsida</taxon>
        <taxon>Liliopsida</taxon>
        <taxon>Poales</taxon>
        <taxon>Poaceae</taxon>
        <taxon>BOP clade</taxon>
        <taxon>Pooideae</taxon>
        <taxon>Triticodae</taxon>
        <taxon>Triticeae</taxon>
        <taxon>Triticinae</taxon>
        <taxon>Triticum</taxon>
    </lineage>
</organism>
<dbReference type="PANTHER" id="PTHR47723">
    <property type="entry name" value="OS05G0353850 PROTEIN"/>
    <property type="match status" value="1"/>
</dbReference>
<evidence type="ECO:0000313" key="2">
    <source>
        <dbReference type="EMBL" id="VAI49470.1"/>
    </source>
</evidence>
<sequence>MILRDHRGAINFSSCRVLFSCRDSLEAELCACMEGLSLALQRSELPIVVEMDSLEAISLISSLDADRSVYSSIVREIKHLMGLRKTCISHIVRSQNKASDCLAKFARTQGRTLTWLGAGPDEVVEIAFYDCKDVVIE</sequence>
<reference evidence="2 3" key="1">
    <citation type="submission" date="2017-09" db="EMBL/GenBank/DDBJ databases">
        <authorList>
            <consortium name="International Durum Wheat Genome Sequencing Consortium (IDWGSC)"/>
            <person name="Milanesi L."/>
        </authorList>
    </citation>
    <scope>NUCLEOTIDE SEQUENCE [LARGE SCALE GENOMIC DNA]</scope>
    <source>
        <strain evidence="3">cv. Svevo</strain>
    </source>
</reference>
<name>A0A9R1B2Y4_TRITD</name>
<dbReference type="Proteomes" id="UP000324705">
    <property type="component" value="Chromosome 6A"/>
</dbReference>
<dbReference type="InterPro" id="IPR036397">
    <property type="entry name" value="RNaseH_sf"/>
</dbReference>
<dbReference type="InterPro" id="IPR053151">
    <property type="entry name" value="RNase_H-like"/>
</dbReference>
<dbReference type="PANTHER" id="PTHR47723:SF24">
    <property type="entry name" value="RNASE H TYPE-1 DOMAIN-CONTAINING PROTEIN"/>
    <property type="match status" value="1"/>
</dbReference>
<evidence type="ECO:0000259" key="1">
    <source>
        <dbReference type="Pfam" id="PF13456"/>
    </source>
</evidence>
<evidence type="ECO:0000313" key="3">
    <source>
        <dbReference type="Proteomes" id="UP000324705"/>
    </source>
</evidence>
<dbReference type="InterPro" id="IPR044730">
    <property type="entry name" value="RNase_H-like_dom_plant"/>
</dbReference>
<dbReference type="GO" id="GO:0004523">
    <property type="term" value="F:RNA-DNA hybrid ribonuclease activity"/>
    <property type="evidence" value="ECO:0007669"/>
    <property type="project" value="InterPro"/>
</dbReference>